<comment type="caution">
    <text evidence="1">The sequence shown here is derived from an EMBL/GenBank/DDBJ whole genome shotgun (WGS) entry which is preliminary data.</text>
</comment>
<evidence type="ECO:0000313" key="1">
    <source>
        <dbReference type="EMBL" id="GAH27676.1"/>
    </source>
</evidence>
<reference evidence="1" key="1">
    <citation type="journal article" date="2014" name="Front. Microbiol.">
        <title>High frequency of phylogenetically diverse reductive dehalogenase-homologous genes in deep subseafloor sedimentary metagenomes.</title>
        <authorList>
            <person name="Kawai M."/>
            <person name="Futagami T."/>
            <person name="Toyoda A."/>
            <person name="Takaki Y."/>
            <person name="Nishi S."/>
            <person name="Hori S."/>
            <person name="Arai W."/>
            <person name="Tsubouchi T."/>
            <person name="Morono Y."/>
            <person name="Uchiyama I."/>
            <person name="Ito T."/>
            <person name="Fujiyama A."/>
            <person name="Inagaki F."/>
            <person name="Takami H."/>
        </authorList>
    </citation>
    <scope>NUCLEOTIDE SEQUENCE</scope>
    <source>
        <strain evidence="1">Expedition CK06-06</strain>
    </source>
</reference>
<sequence>MKQLRVKCKRDERKGIITDDDGFYVRVQYDNGDVGLYPSRRRNKWVIEIKEK</sequence>
<proteinExistence type="predicted"/>
<organism evidence="1">
    <name type="scientific">marine sediment metagenome</name>
    <dbReference type="NCBI Taxonomy" id="412755"/>
    <lineage>
        <taxon>unclassified sequences</taxon>
        <taxon>metagenomes</taxon>
        <taxon>ecological metagenomes</taxon>
    </lineage>
</organism>
<protein>
    <submittedName>
        <fullName evidence="1">Uncharacterized protein</fullName>
    </submittedName>
</protein>
<name>X1E331_9ZZZZ</name>
<gene>
    <name evidence="1" type="ORF">S03H2_02835</name>
</gene>
<dbReference type="EMBL" id="BARU01000989">
    <property type="protein sequence ID" value="GAH27676.1"/>
    <property type="molecule type" value="Genomic_DNA"/>
</dbReference>
<accession>X1E331</accession>
<dbReference type="AlphaFoldDB" id="X1E331"/>